<dbReference type="RefSeq" id="XP_033586292.1">
    <property type="nucleotide sequence ID" value="XM_033737709.1"/>
</dbReference>
<dbReference type="PANTHER" id="PTHR33337:SF40">
    <property type="entry name" value="CENP-V_GFA DOMAIN-CONTAINING PROTEIN-RELATED"/>
    <property type="match status" value="1"/>
</dbReference>
<sequence>MPKGSCACGDFTYEVPEDAQATVVCHCYPCQKFAGMNGSTNGVVPKDKYKVLSGSSRTWTRKGDSGKEVTNGYCENCSCLMWVEAEAMPEFKIFKPGTLDDQAFLDAHPPVQEIYTKNRPSCLEAFHQAEQKTKA</sequence>
<dbReference type="GeneID" id="54478711"/>
<accession>A0A6A6PI89</accession>
<dbReference type="Pfam" id="PF04828">
    <property type="entry name" value="GFA"/>
    <property type="match status" value="1"/>
</dbReference>
<proteinExistence type="inferred from homology"/>
<dbReference type="Gene3D" id="3.90.1590.10">
    <property type="entry name" value="glutathione-dependent formaldehyde- activating enzyme (gfa)"/>
    <property type="match status" value="1"/>
</dbReference>
<evidence type="ECO:0000313" key="6">
    <source>
        <dbReference type="EMBL" id="KAF2479722.1"/>
    </source>
</evidence>
<dbReference type="GO" id="GO:0046872">
    <property type="term" value="F:metal ion binding"/>
    <property type="evidence" value="ECO:0007669"/>
    <property type="project" value="UniProtKB-KW"/>
</dbReference>
<dbReference type="InterPro" id="IPR006913">
    <property type="entry name" value="CENP-V/GFA"/>
</dbReference>
<evidence type="ECO:0000256" key="4">
    <source>
        <dbReference type="ARBA" id="ARBA00023239"/>
    </source>
</evidence>
<gene>
    <name evidence="6" type="ORF">BDY17DRAFT_327660</name>
</gene>
<dbReference type="SUPFAM" id="SSF51316">
    <property type="entry name" value="Mss4-like"/>
    <property type="match status" value="1"/>
</dbReference>
<feature type="domain" description="CENP-V/GFA" evidence="5">
    <location>
        <begin position="2"/>
        <end position="127"/>
    </location>
</feature>
<evidence type="ECO:0000259" key="5">
    <source>
        <dbReference type="PROSITE" id="PS51891"/>
    </source>
</evidence>
<name>A0A6A6PI89_9PEZI</name>
<keyword evidence="2" id="KW-0479">Metal-binding</keyword>
<organism evidence="6 7">
    <name type="scientific">Neohortaea acidophila</name>
    <dbReference type="NCBI Taxonomy" id="245834"/>
    <lineage>
        <taxon>Eukaryota</taxon>
        <taxon>Fungi</taxon>
        <taxon>Dikarya</taxon>
        <taxon>Ascomycota</taxon>
        <taxon>Pezizomycotina</taxon>
        <taxon>Dothideomycetes</taxon>
        <taxon>Dothideomycetidae</taxon>
        <taxon>Mycosphaerellales</taxon>
        <taxon>Teratosphaeriaceae</taxon>
        <taxon>Neohortaea</taxon>
    </lineage>
</organism>
<reference evidence="6" key="1">
    <citation type="journal article" date="2020" name="Stud. Mycol.">
        <title>101 Dothideomycetes genomes: a test case for predicting lifestyles and emergence of pathogens.</title>
        <authorList>
            <person name="Haridas S."/>
            <person name="Albert R."/>
            <person name="Binder M."/>
            <person name="Bloem J."/>
            <person name="Labutti K."/>
            <person name="Salamov A."/>
            <person name="Andreopoulos B."/>
            <person name="Baker S."/>
            <person name="Barry K."/>
            <person name="Bills G."/>
            <person name="Bluhm B."/>
            <person name="Cannon C."/>
            <person name="Castanera R."/>
            <person name="Culley D."/>
            <person name="Daum C."/>
            <person name="Ezra D."/>
            <person name="Gonzalez J."/>
            <person name="Henrissat B."/>
            <person name="Kuo A."/>
            <person name="Liang C."/>
            <person name="Lipzen A."/>
            <person name="Lutzoni F."/>
            <person name="Magnuson J."/>
            <person name="Mondo S."/>
            <person name="Nolan M."/>
            <person name="Ohm R."/>
            <person name="Pangilinan J."/>
            <person name="Park H.-J."/>
            <person name="Ramirez L."/>
            <person name="Alfaro M."/>
            <person name="Sun H."/>
            <person name="Tritt A."/>
            <person name="Yoshinaga Y."/>
            <person name="Zwiers L.-H."/>
            <person name="Turgeon B."/>
            <person name="Goodwin S."/>
            <person name="Spatafora J."/>
            <person name="Crous P."/>
            <person name="Grigoriev I."/>
        </authorList>
    </citation>
    <scope>NUCLEOTIDE SEQUENCE</scope>
    <source>
        <strain evidence="6">CBS 113389</strain>
    </source>
</reference>
<dbReference type="Proteomes" id="UP000799767">
    <property type="component" value="Unassembled WGS sequence"/>
</dbReference>
<keyword evidence="7" id="KW-1185">Reference proteome</keyword>
<comment type="similarity">
    <text evidence="1">Belongs to the Gfa family.</text>
</comment>
<keyword evidence="3" id="KW-0862">Zinc</keyword>
<dbReference type="EMBL" id="MU001641">
    <property type="protein sequence ID" value="KAF2479722.1"/>
    <property type="molecule type" value="Genomic_DNA"/>
</dbReference>
<dbReference type="OrthoDB" id="428768at2759"/>
<dbReference type="PANTHER" id="PTHR33337">
    <property type="entry name" value="GFA DOMAIN-CONTAINING PROTEIN"/>
    <property type="match status" value="1"/>
</dbReference>
<evidence type="ECO:0000256" key="1">
    <source>
        <dbReference type="ARBA" id="ARBA00005495"/>
    </source>
</evidence>
<dbReference type="PROSITE" id="PS51891">
    <property type="entry name" value="CENP_V_GFA"/>
    <property type="match status" value="1"/>
</dbReference>
<evidence type="ECO:0000256" key="3">
    <source>
        <dbReference type="ARBA" id="ARBA00022833"/>
    </source>
</evidence>
<dbReference type="AlphaFoldDB" id="A0A6A6PI89"/>
<dbReference type="InterPro" id="IPR011057">
    <property type="entry name" value="Mss4-like_sf"/>
</dbReference>
<keyword evidence="4" id="KW-0456">Lyase</keyword>
<evidence type="ECO:0000313" key="7">
    <source>
        <dbReference type="Proteomes" id="UP000799767"/>
    </source>
</evidence>
<dbReference type="GO" id="GO:0016846">
    <property type="term" value="F:carbon-sulfur lyase activity"/>
    <property type="evidence" value="ECO:0007669"/>
    <property type="project" value="InterPro"/>
</dbReference>
<evidence type="ECO:0000256" key="2">
    <source>
        <dbReference type="ARBA" id="ARBA00022723"/>
    </source>
</evidence>
<protein>
    <submittedName>
        <fullName evidence="6">Mss4-like protein</fullName>
    </submittedName>
</protein>